<keyword evidence="4 6" id="KW-0472">Membrane</keyword>
<reference evidence="8 9" key="1">
    <citation type="submission" date="2024-10" db="EMBL/GenBank/DDBJ databases">
        <authorList>
            <person name="Topkara A.R."/>
            <person name="Saygin H."/>
        </authorList>
    </citation>
    <scope>NUCLEOTIDE SEQUENCE [LARGE SCALE GENOMIC DNA]</scope>
    <source>
        <strain evidence="8 9">M3C6</strain>
    </source>
</reference>
<evidence type="ECO:0000256" key="3">
    <source>
        <dbReference type="ARBA" id="ARBA00022989"/>
    </source>
</evidence>
<evidence type="ECO:0000259" key="7">
    <source>
        <dbReference type="PROSITE" id="PS50850"/>
    </source>
</evidence>
<evidence type="ECO:0000256" key="4">
    <source>
        <dbReference type="ARBA" id="ARBA00023136"/>
    </source>
</evidence>
<feature type="domain" description="Major facilitator superfamily (MFS) profile" evidence="7">
    <location>
        <begin position="23"/>
        <end position="400"/>
    </location>
</feature>
<evidence type="ECO:0000313" key="9">
    <source>
        <dbReference type="Proteomes" id="UP001603978"/>
    </source>
</evidence>
<dbReference type="InterPro" id="IPR036259">
    <property type="entry name" value="MFS_trans_sf"/>
</dbReference>
<feature type="transmembrane region" description="Helical" evidence="6">
    <location>
        <begin position="259"/>
        <end position="279"/>
    </location>
</feature>
<accession>A0ABW7AZ30</accession>
<feature type="transmembrane region" description="Helical" evidence="6">
    <location>
        <begin position="61"/>
        <end position="83"/>
    </location>
</feature>
<keyword evidence="3 6" id="KW-1133">Transmembrane helix</keyword>
<dbReference type="InterPro" id="IPR052952">
    <property type="entry name" value="MFS-Transporter"/>
</dbReference>
<dbReference type="Proteomes" id="UP001603978">
    <property type="component" value="Unassembled WGS sequence"/>
</dbReference>
<feature type="compositionally biased region" description="Low complexity" evidence="5">
    <location>
        <begin position="416"/>
        <end position="427"/>
    </location>
</feature>
<evidence type="ECO:0000256" key="2">
    <source>
        <dbReference type="ARBA" id="ARBA00022692"/>
    </source>
</evidence>
<evidence type="ECO:0000256" key="1">
    <source>
        <dbReference type="ARBA" id="ARBA00004651"/>
    </source>
</evidence>
<dbReference type="InterPro" id="IPR011701">
    <property type="entry name" value="MFS"/>
</dbReference>
<feature type="transmembrane region" description="Helical" evidence="6">
    <location>
        <begin position="90"/>
        <end position="107"/>
    </location>
</feature>
<gene>
    <name evidence="8" type="ORF">ACFLIM_49830</name>
</gene>
<sequence length="427" mass="43455">MANTPSPRPPTGGPHPCPADRRRWLVLTVGMLAMTAGCTFQFGLAYLIPALRAEGLSLAEAGLLAAAPNAGLLATLIAWGAAADRWGERIVLSSGLGLAGIVLLTAATVHDPIALGVCFLLAGAAGASVHASSGRLIMGWFAAAERGLAMGIRQTAQPLGVAVAALTLPSLAATHATPAVVFMSAFCLVAAVLVVALVRDPQRGTHTAAQRTGSPYRTPVLWRIHAASALLIVPQFTVATFALVFLVDAQHFDPATAGRVLAAGQVGGAIARLATGWWSDRVGSRLRPMRITALAVAAVVAVLAATTHSPIAVAVLLIAAIVTVSPNGLAFTAVAEHAGRAWSGRALGIQNTAQNAVASATPPILGAVITGVGYGPAFAAILAFPLLAAALIPTRAEDTNPYPPTPPPARPRPVRPGRSSPPADRLS</sequence>
<evidence type="ECO:0000313" key="8">
    <source>
        <dbReference type="EMBL" id="MFG1711279.1"/>
    </source>
</evidence>
<dbReference type="PROSITE" id="PS50850">
    <property type="entry name" value="MFS"/>
    <property type="match status" value="1"/>
</dbReference>
<feature type="transmembrane region" description="Helical" evidence="6">
    <location>
        <begin position="179"/>
        <end position="199"/>
    </location>
</feature>
<feature type="region of interest" description="Disordered" evidence="5">
    <location>
        <begin position="397"/>
        <end position="427"/>
    </location>
</feature>
<dbReference type="SUPFAM" id="SSF103473">
    <property type="entry name" value="MFS general substrate transporter"/>
    <property type="match status" value="1"/>
</dbReference>
<evidence type="ECO:0000256" key="6">
    <source>
        <dbReference type="SAM" id="Phobius"/>
    </source>
</evidence>
<comment type="caution">
    <text evidence="8">The sequence shown here is derived from an EMBL/GenBank/DDBJ whole genome shotgun (WGS) entry which is preliminary data.</text>
</comment>
<dbReference type="Gene3D" id="1.20.1250.20">
    <property type="entry name" value="MFS general substrate transporter like domains"/>
    <property type="match status" value="2"/>
</dbReference>
<feature type="transmembrane region" description="Helical" evidence="6">
    <location>
        <begin position="24"/>
        <end position="49"/>
    </location>
</feature>
<feature type="transmembrane region" description="Helical" evidence="6">
    <location>
        <begin position="364"/>
        <end position="392"/>
    </location>
</feature>
<protein>
    <submittedName>
        <fullName evidence="8">MFS transporter</fullName>
    </submittedName>
</protein>
<dbReference type="EMBL" id="JBICRM010000085">
    <property type="protein sequence ID" value="MFG1711279.1"/>
    <property type="molecule type" value="Genomic_DNA"/>
</dbReference>
<feature type="compositionally biased region" description="Pro residues" evidence="5">
    <location>
        <begin position="401"/>
        <end position="411"/>
    </location>
</feature>
<feature type="transmembrane region" description="Helical" evidence="6">
    <location>
        <begin position="220"/>
        <end position="247"/>
    </location>
</feature>
<feature type="transmembrane region" description="Helical" evidence="6">
    <location>
        <begin position="291"/>
        <end position="322"/>
    </location>
</feature>
<organism evidence="8 9">
    <name type="scientific">Nonomuraea marmarensis</name>
    <dbReference type="NCBI Taxonomy" id="3351344"/>
    <lineage>
        <taxon>Bacteria</taxon>
        <taxon>Bacillati</taxon>
        <taxon>Actinomycetota</taxon>
        <taxon>Actinomycetes</taxon>
        <taxon>Streptosporangiales</taxon>
        <taxon>Streptosporangiaceae</taxon>
        <taxon>Nonomuraea</taxon>
    </lineage>
</organism>
<dbReference type="InterPro" id="IPR020846">
    <property type="entry name" value="MFS_dom"/>
</dbReference>
<comment type="subcellular location">
    <subcellularLocation>
        <location evidence="1">Cell membrane</location>
        <topology evidence="1">Multi-pass membrane protein</topology>
    </subcellularLocation>
</comment>
<dbReference type="PANTHER" id="PTHR23527">
    <property type="entry name" value="BLL3282 PROTEIN"/>
    <property type="match status" value="1"/>
</dbReference>
<name>A0ABW7AZ30_9ACTN</name>
<dbReference type="Pfam" id="PF07690">
    <property type="entry name" value="MFS_1"/>
    <property type="match status" value="1"/>
</dbReference>
<proteinExistence type="predicted"/>
<dbReference type="PANTHER" id="PTHR23527:SF1">
    <property type="entry name" value="BLL3282 PROTEIN"/>
    <property type="match status" value="1"/>
</dbReference>
<keyword evidence="2 6" id="KW-0812">Transmembrane</keyword>
<keyword evidence="9" id="KW-1185">Reference proteome</keyword>
<evidence type="ECO:0000256" key="5">
    <source>
        <dbReference type="SAM" id="MobiDB-lite"/>
    </source>
</evidence>
<dbReference type="RefSeq" id="WP_393177897.1">
    <property type="nucleotide sequence ID" value="NZ_JBICRM010000085.1"/>
</dbReference>